<evidence type="ECO:0000313" key="3">
    <source>
        <dbReference type="Proteomes" id="UP000002695"/>
    </source>
</evidence>
<keyword evidence="3" id="KW-1185">Reference proteome</keyword>
<evidence type="ECO:0000313" key="2">
    <source>
        <dbReference type="EMBL" id="ACY88815.1"/>
    </source>
</evidence>
<dbReference type="BioCyc" id="SENT588858:STM14_RS10615-MONOMER"/>
<dbReference type="KEGG" id="seo:STM14_2359"/>
<reference evidence="2 3" key="1">
    <citation type="journal article" date="2010" name="J. Bacteriol.">
        <title>Short-term signatures of evolutionary change in the Salmonella enterica serovar typhimurium 14028 genome.</title>
        <authorList>
            <person name="Jarvik T."/>
            <person name="Smillie C."/>
            <person name="Groisman E.A."/>
            <person name="Ochman H."/>
        </authorList>
    </citation>
    <scope>NUCLEOTIDE SEQUENCE [LARGE SCALE GENOMIC DNA]</scope>
    <source>
        <strain evidence="3">14028s / SGSC 2262</strain>
    </source>
</reference>
<organism evidence="2 3">
    <name type="scientific">Salmonella typhimurium (strain 14028s / SGSC 2262)</name>
    <dbReference type="NCBI Taxonomy" id="588858"/>
    <lineage>
        <taxon>Bacteria</taxon>
        <taxon>Pseudomonadati</taxon>
        <taxon>Pseudomonadota</taxon>
        <taxon>Gammaproteobacteria</taxon>
        <taxon>Enterobacterales</taxon>
        <taxon>Enterobacteriaceae</taxon>
        <taxon>Salmonella</taxon>
    </lineage>
</organism>
<gene>
    <name evidence="2" type="ordered locus">STM14_2359</name>
</gene>
<keyword evidence="1" id="KW-0812">Transmembrane</keyword>
<keyword evidence="1" id="KW-1133">Transmembrane helix</keyword>
<name>A0A0F6B2S6_SALT1</name>
<evidence type="ECO:0000256" key="1">
    <source>
        <dbReference type="SAM" id="Phobius"/>
    </source>
</evidence>
<accession>A0A0F6B2S6</accession>
<protein>
    <submittedName>
        <fullName evidence="2">Inner membrane protein</fullName>
    </submittedName>
</protein>
<dbReference type="AlphaFoldDB" id="A0A0F6B2S6"/>
<keyword evidence="1" id="KW-0472">Membrane</keyword>
<dbReference type="EMBL" id="CP001363">
    <property type="protein sequence ID" value="ACY88815.1"/>
    <property type="molecule type" value="Genomic_DNA"/>
</dbReference>
<dbReference type="HOGENOM" id="CLU_183812_0_0_6"/>
<dbReference type="RefSeq" id="WP_001682427.1">
    <property type="nucleotide sequence ID" value="NC_016856.1"/>
</dbReference>
<feature type="transmembrane region" description="Helical" evidence="1">
    <location>
        <begin position="25"/>
        <end position="46"/>
    </location>
</feature>
<dbReference type="Proteomes" id="UP000002695">
    <property type="component" value="Chromosome"/>
</dbReference>
<proteinExistence type="predicted"/>
<sequence length="110" mass="12436">MLICFMPALLKRVGLPVKYTDNAKLFISFINIGIVGCALLLFFILYEPESAIVTYSFPGELSSSTCDARNFIGYVDENDFAEYIKKVELTRYSMYCLKKTGAGQWSIYAN</sequence>
<dbReference type="PATRIC" id="fig|588858.6.peg.2207"/>